<reference evidence="3" key="1">
    <citation type="journal article" date="2020" name="Cell">
        <title>Large-Scale Comparative Analyses of Tick Genomes Elucidate Their Genetic Diversity and Vector Capacities.</title>
        <authorList>
            <consortium name="Tick Genome and Microbiome Consortium (TIGMIC)"/>
            <person name="Jia N."/>
            <person name="Wang J."/>
            <person name="Shi W."/>
            <person name="Du L."/>
            <person name="Sun Y."/>
            <person name="Zhan W."/>
            <person name="Jiang J.F."/>
            <person name="Wang Q."/>
            <person name="Zhang B."/>
            <person name="Ji P."/>
            <person name="Bell-Sakyi L."/>
            <person name="Cui X.M."/>
            <person name="Yuan T.T."/>
            <person name="Jiang B.G."/>
            <person name="Yang W.F."/>
            <person name="Lam T.T."/>
            <person name="Chang Q.C."/>
            <person name="Ding S.J."/>
            <person name="Wang X.J."/>
            <person name="Zhu J.G."/>
            <person name="Ruan X.D."/>
            <person name="Zhao L."/>
            <person name="Wei J.T."/>
            <person name="Ye R.Z."/>
            <person name="Que T.C."/>
            <person name="Du C.H."/>
            <person name="Zhou Y.H."/>
            <person name="Cheng J.X."/>
            <person name="Dai P.F."/>
            <person name="Guo W.B."/>
            <person name="Han X.H."/>
            <person name="Huang E.J."/>
            <person name="Li L.F."/>
            <person name="Wei W."/>
            <person name="Gao Y.C."/>
            <person name="Liu J.Z."/>
            <person name="Shao H.Z."/>
            <person name="Wang X."/>
            <person name="Wang C.C."/>
            <person name="Yang T.C."/>
            <person name="Huo Q.B."/>
            <person name="Li W."/>
            <person name="Chen H.Y."/>
            <person name="Chen S.E."/>
            <person name="Zhou L.G."/>
            <person name="Ni X.B."/>
            <person name="Tian J.H."/>
            <person name="Sheng Y."/>
            <person name="Liu T."/>
            <person name="Pan Y.S."/>
            <person name="Xia L.Y."/>
            <person name="Li J."/>
            <person name="Zhao F."/>
            <person name="Cao W.C."/>
        </authorList>
    </citation>
    <scope>NUCLEOTIDE SEQUENCE</scope>
    <source>
        <strain evidence="3">Rsan-2018</strain>
    </source>
</reference>
<dbReference type="AlphaFoldDB" id="A0A9D4QHI6"/>
<organism evidence="3 4">
    <name type="scientific">Rhipicephalus sanguineus</name>
    <name type="common">Brown dog tick</name>
    <name type="synonym">Ixodes sanguineus</name>
    <dbReference type="NCBI Taxonomy" id="34632"/>
    <lineage>
        <taxon>Eukaryota</taxon>
        <taxon>Metazoa</taxon>
        <taxon>Ecdysozoa</taxon>
        <taxon>Arthropoda</taxon>
        <taxon>Chelicerata</taxon>
        <taxon>Arachnida</taxon>
        <taxon>Acari</taxon>
        <taxon>Parasitiformes</taxon>
        <taxon>Ixodida</taxon>
        <taxon>Ixodoidea</taxon>
        <taxon>Ixodidae</taxon>
        <taxon>Rhipicephalinae</taxon>
        <taxon>Rhipicephalus</taxon>
        <taxon>Rhipicephalus</taxon>
    </lineage>
</organism>
<accession>A0A9D4QHI6</accession>
<dbReference type="EMBL" id="JABSTV010001245">
    <property type="protein sequence ID" value="KAH7982566.1"/>
    <property type="molecule type" value="Genomic_DNA"/>
</dbReference>
<keyword evidence="4" id="KW-1185">Reference proteome</keyword>
<reference evidence="3" key="2">
    <citation type="submission" date="2021-09" db="EMBL/GenBank/DDBJ databases">
        <authorList>
            <person name="Jia N."/>
            <person name="Wang J."/>
            <person name="Shi W."/>
            <person name="Du L."/>
            <person name="Sun Y."/>
            <person name="Zhan W."/>
            <person name="Jiang J."/>
            <person name="Wang Q."/>
            <person name="Zhang B."/>
            <person name="Ji P."/>
            <person name="Sakyi L.B."/>
            <person name="Cui X."/>
            <person name="Yuan T."/>
            <person name="Jiang B."/>
            <person name="Yang W."/>
            <person name="Lam T.T.-Y."/>
            <person name="Chang Q."/>
            <person name="Ding S."/>
            <person name="Wang X."/>
            <person name="Zhu J."/>
            <person name="Ruan X."/>
            <person name="Zhao L."/>
            <person name="Wei J."/>
            <person name="Que T."/>
            <person name="Du C."/>
            <person name="Cheng J."/>
            <person name="Dai P."/>
            <person name="Han X."/>
            <person name="Huang E."/>
            <person name="Gao Y."/>
            <person name="Liu J."/>
            <person name="Shao H."/>
            <person name="Ye R."/>
            <person name="Li L."/>
            <person name="Wei W."/>
            <person name="Wang X."/>
            <person name="Wang C."/>
            <person name="Huo Q."/>
            <person name="Li W."/>
            <person name="Guo W."/>
            <person name="Chen H."/>
            <person name="Chen S."/>
            <person name="Zhou L."/>
            <person name="Zhou L."/>
            <person name="Ni X."/>
            <person name="Tian J."/>
            <person name="Zhou Y."/>
            <person name="Sheng Y."/>
            <person name="Liu T."/>
            <person name="Pan Y."/>
            <person name="Xia L."/>
            <person name="Li J."/>
            <person name="Zhao F."/>
            <person name="Cao W."/>
        </authorList>
    </citation>
    <scope>NUCLEOTIDE SEQUENCE</scope>
    <source>
        <strain evidence="3">Rsan-2018</strain>
        <tissue evidence="3">Larvae</tissue>
    </source>
</reference>
<evidence type="ECO:0000256" key="2">
    <source>
        <dbReference type="SAM" id="SignalP"/>
    </source>
</evidence>
<feature type="region of interest" description="Disordered" evidence="1">
    <location>
        <begin position="47"/>
        <end position="102"/>
    </location>
</feature>
<sequence>MFGRCLVPCWWLSWSAEHAQTHTTVGVRERRTIQRCGGSVIQRCGGGARTPGRQVSGRGWGVGGPDVGARASSRRSVRAKGAAGTGGHARRKTSASLSPRKGARLIGVGGPAEVIPHHSANELLPCIFCRRGGGRKTGTLSRREKVPDARARTGTRCVFGAADAGPRPRAWPHETRRVFHGR</sequence>
<comment type="caution">
    <text evidence="3">The sequence shown here is derived from an EMBL/GenBank/DDBJ whole genome shotgun (WGS) entry which is preliminary data.</text>
</comment>
<name>A0A9D4QHI6_RHISA</name>
<keyword evidence="2" id="KW-0732">Signal</keyword>
<evidence type="ECO:0000256" key="1">
    <source>
        <dbReference type="SAM" id="MobiDB-lite"/>
    </source>
</evidence>
<dbReference type="Proteomes" id="UP000821837">
    <property type="component" value="Chromosome 1"/>
</dbReference>
<evidence type="ECO:0008006" key="5">
    <source>
        <dbReference type="Google" id="ProtNLM"/>
    </source>
</evidence>
<protein>
    <recommendedName>
        <fullName evidence="5">Secreted protein</fullName>
    </recommendedName>
</protein>
<feature type="chain" id="PRO_5038735219" description="Secreted protein" evidence="2">
    <location>
        <begin position="22"/>
        <end position="182"/>
    </location>
</feature>
<proteinExistence type="predicted"/>
<gene>
    <name evidence="3" type="ORF">HPB52_005659</name>
</gene>
<feature type="signal peptide" evidence="2">
    <location>
        <begin position="1"/>
        <end position="21"/>
    </location>
</feature>
<evidence type="ECO:0000313" key="3">
    <source>
        <dbReference type="EMBL" id="KAH7982566.1"/>
    </source>
</evidence>
<evidence type="ECO:0000313" key="4">
    <source>
        <dbReference type="Proteomes" id="UP000821837"/>
    </source>
</evidence>